<comment type="caution">
    <text evidence="3">The sequence shown here is derived from an EMBL/GenBank/DDBJ whole genome shotgun (WGS) entry which is preliminary data.</text>
</comment>
<dbReference type="Pfam" id="PF07452">
    <property type="entry name" value="CHRD"/>
    <property type="match status" value="1"/>
</dbReference>
<organism evidence="3 4">
    <name type="scientific">Denitromonas iodatirespirans</name>
    <dbReference type="NCBI Taxonomy" id="2795389"/>
    <lineage>
        <taxon>Bacteria</taxon>
        <taxon>Pseudomonadati</taxon>
        <taxon>Pseudomonadota</taxon>
        <taxon>Betaproteobacteria</taxon>
        <taxon>Rhodocyclales</taxon>
        <taxon>Zoogloeaceae</taxon>
        <taxon>Denitromonas</taxon>
    </lineage>
</organism>
<feature type="transmembrane region" description="Helical" evidence="1">
    <location>
        <begin position="29"/>
        <end position="47"/>
    </location>
</feature>
<dbReference type="PROSITE" id="PS50933">
    <property type="entry name" value="CHRD"/>
    <property type="match status" value="1"/>
</dbReference>
<accession>A0A944D554</accession>
<proteinExistence type="predicted"/>
<dbReference type="EMBL" id="JAEKFT010000002">
    <property type="protein sequence ID" value="MBT0960035.1"/>
    <property type="molecule type" value="Genomic_DNA"/>
</dbReference>
<keyword evidence="1" id="KW-1133">Transmembrane helix</keyword>
<dbReference type="Proteomes" id="UP000694660">
    <property type="component" value="Unassembled WGS sequence"/>
</dbReference>
<dbReference type="InterPro" id="IPR010895">
    <property type="entry name" value="CHRD"/>
</dbReference>
<gene>
    <name evidence="3" type="ORF">I8J34_02505</name>
</gene>
<dbReference type="AlphaFoldDB" id="A0A944D554"/>
<keyword evidence="4" id="KW-1185">Reference proteome</keyword>
<reference evidence="4" key="1">
    <citation type="journal article" date="2022" name="ISME J.">
        <title>Genetic and phylogenetic analysis of dissimilatory iodate-reducing bacteria identifies potential niches across the world's oceans.</title>
        <authorList>
            <person name="Reyes-Umana V."/>
            <person name="Henning Z."/>
            <person name="Lee K."/>
            <person name="Barnum T.P."/>
            <person name="Coates J.D."/>
        </authorList>
    </citation>
    <scope>NUCLEOTIDE SEQUENCE [LARGE SCALE GENOMIC DNA]</scope>
    <source>
        <strain evidence="4">IR12</strain>
    </source>
</reference>
<feature type="domain" description="CHRD" evidence="2">
    <location>
        <begin position="43"/>
        <end position="188"/>
    </location>
</feature>
<evidence type="ECO:0000313" key="4">
    <source>
        <dbReference type="Proteomes" id="UP000694660"/>
    </source>
</evidence>
<evidence type="ECO:0000259" key="2">
    <source>
        <dbReference type="PROSITE" id="PS50933"/>
    </source>
</evidence>
<dbReference type="SMART" id="SM00754">
    <property type="entry name" value="CHRD"/>
    <property type="match status" value="1"/>
</dbReference>
<keyword evidence="1" id="KW-0472">Membrane</keyword>
<feature type="transmembrane region" description="Helical" evidence="1">
    <location>
        <begin position="190"/>
        <end position="207"/>
    </location>
</feature>
<keyword evidence="1" id="KW-0812">Transmembrane</keyword>
<dbReference type="RefSeq" id="WP_214359793.1">
    <property type="nucleotide sequence ID" value="NZ_JAEKFT010000002.1"/>
</dbReference>
<protein>
    <submittedName>
        <fullName evidence="3">CHRD domain-containing protein</fullName>
    </submittedName>
</protein>
<sequence length="225" mass="22726">MLACARDPPAPQAADVDEVAAMKRFARQLMWLLGLCVSTAWADPVMYSTSLSGANEVPANLSPATGTLSVGFDAAANTLSVDLNFADLTGSTVVAHLHCCAGPGVNAGVAVGLTGFVSGVTAATYNRLFDLTDSSIYAAAFLASAGGNATDAASALGAALAAGQVYVNIHTTTFAGGEIRGNLLAVPEPGALALVAVALLAFGLTRAHGHRWVTRRLAAATAARR</sequence>
<evidence type="ECO:0000256" key="1">
    <source>
        <dbReference type="SAM" id="Phobius"/>
    </source>
</evidence>
<evidence type="ECO:0000313" key="3">
    <source>
        <dbReference type="EMBL" id="MBT0960035.1"/>
    </source>
</evidence>
<name>A0A944D554_DENI1</name>